<sequence length="107" mass="11643">MNKSIIVGSLVIGACVVASPFIYDSVKTAQREEQREKIAVQMEITDVIALGNAANLYKESQGKCPSKASEMVGVIIKREPKDRLGLEYKTKGDCQFESFNGITASSL</sequence>
<gene>
    <name evidence="1" type="ORF">XV92_17665</name>
</gene>
<dbReference type="Proteomes" id="UP000050491">
    <property type="component" value="Unassembled WGS sequence"/>
</dbReference>
<evidence type="ECO:0000313" key="1">
    <source>
        <dbReference type="EMBL" id="KQA98061.1"/>
    </source>
</evidence>
<dbReference type="RefSeq" id="WP_055065320.1">
    <property type="nucleotide sequence ID" value="NZ_LBGP01000027.1"/>
</dbReference>
<organism evidence="1 2">
    <name type="scientific">Vibrio metoecus</name>
    <dbReference type="NCBI Taxonomy" id="1481663"/>
    <lineage>
        <taxon>Bacteria</taxon>
        <taxon>Pseudomonadati</taxon>
        <taxon>Pseudomonadota</taxon>
        <taxon>Gammaproteobacteria</taxon>
        <taxon>Vibrionales</taxon>
        <taxon>Vibrionaceae</taxon>
        <taxon>Vibrio</taxon>
    </lineage>
</organism>
<dbReference type="PROSITE" id="PS51257">
    <property type="entry name" value="PROKAR_LIPOPROTEIN"/>
    <property type="match status" value="1"/>
</dbReference>
<keyword evidence="1" id="KW-0449">Lipoprotein</keyword>
<evidence type="ECO:0000313" key="2">
    <source>
        <dbReference type="Proteomes" id="UP000050491"/>
    </source>
</evidence>
<name>A0A0Q0YSA5_VIBMT</name>
<dbReference type="EMBL" id="LBGP01000027">
    <property type="protein sequence ID" value="KQA98061.1"/>
    <property type="molecule type" value="Genomic_DNA"/>
</dbReference>
<accession>A0A0Q0YSA5</accession>
<dbReference type="OrthoDB" id="5880026at2"/>
<dbReference type="PATRIC" id="fig|1481663.12.peg.2458"/>
<reference evidence="1 2" key="1">
    <citation type="journal article" date="2015" name="Genome Biol. Evol.">
        <title>The Dynamics of Genetic Interactions between Vibrio metoecus and Vibrio cholerae, Two Close Relatives Co-Occurring in the Environment.</title>
        <authorList>
            <person name="Orata F.D."/>
            <person name="Kirchberger P.C."/>
            <person name="Meheust R."/>
            <person name="Barlow E.J."/>
            <person name="Tarr C.L."/>
            <person name="Boucher Y."/>
        </authorList>
    </citation>
    <scope>NUCLEOTIDE SEQUENCE [LARGE SCALE GENOMIC DNA]</scope>
    <source>
        <strain evidence="1 2">YB5B04</strain>
    </source>
</reference>
<dbReference type="AlphaFoldDB" id="A0A0Q0YSA5"/>
<proteinExistence type="predicted"/>
<comment type="caution">
    <text evidence="1">The sequence shown here is derived from an EMBL/GenBank/DDBJ whole genome shotgun (WGS) entry which is preliminary data.</text>
</comment>
<protein>
    <submittedName>
        <fullName evidence="1">Lipoprotein</fullName>
    </submittedName>
</protein>